<keyword evidence="1" id="KW-0812">Transmembrane</keyword>
<feature type="transmembrane region" description="Helical" evidence="1">
    <location>
        <begin position="45"/>
        <end position="60"/>
    </location>
</feature>
<feature type="transmembrane region" description="Helical" evidence="1">
    <location>
        <begin position="6"/>
        <end position="24"/>
    </location>
</feature>
<comment type="caution">
    <text evidence="2">The sequence shown here is derived from an EMBL/GenBank/DDBJ whole genome shotgun (WGS) entry which is preliminary data.</text>
</comment>
<keyword evidence="1" id="KW-1133">Transmembrane helix</keyword>
<gene>
    <name evidence="2" type="ORF">C1645_793441</name>
</gene>
<name>A0A397S5K2_9GLOM</name>
<evidence type="ECO:0000313" key="3">
    <source>
        <dbReference type="Proteomes" id="UP000265703"/>
    </source>
</evidence>
<reference evidence="2 3" key="1">
    <citation type="submission" date="2018-06" db="EMBL/GenBank/DDBJ databases">
        <title>Comparative genomics reveals the genomic features of Rhizophagus irregularis, R. cerebriforme, R. diaphanum and Gigaspora rosea, and their symbiotic lifestyle signature.</title>
        <authorList>
            <person name="Morin E."/>
            <person name="San Clemente H."/>
            <person name="Chen E.C.H."/>
            <person name="De La Providencia I."/>
            <person name="Hainaut M."/>
            <person name="Kuo A."/>
            <person name="Kohler A."/>
            <person name="Murat C."/>
            <person name="Tang N."/>
            <person name="Roy S."/>
            <person name="Loubradou J."/>
            <person name="Henrissat B."/>
            <person name="Grigoriev I.V."/>
            <person name="Corradi N."/>
            <person name="Roux C."/>
            <person name="Martin F.M."/>
        </authorList>
    </citation>
    <scope>NUCLEOTIDE SEQUENCE [LARGE SCALE GENOMIC DNA]</scope>
    <source>
        <strain evidence="2 3">DAOM 227022</strain>
    </source>
</reference>
<keyword evidence="1" id="KW-0472">Membrane</keyword>
<keyword evidence="3" id="KW-1185">Reference proteome</keyword>
<dbReference type="EMBL" id="QKYT01001072">
    <property type="protein sequence ID" value="RIA79996.1"/>
    <property type="molecule type" value="Genomic_DNA"/>
</dbReference>
<protein>
    <submittedName>
        <fullName evidence="2">Uncharacterized protein</fullName>
    </submittedName>
</protein>
<organism evidence="2 3">
    <name type="scientific">Glomus cerebriforme</name>
    <dbReference type="NCBI Taxonomy" id="658196"/>
    <lineage>
        <taxon>Eukaryota</taxon>
        <taxon>Fungi</taxon>
        <taxon>Fungi incertae sedis</taxon>
        <taxon>Mucoromycota</taxon>
        <taxon>Glomeromycotina</taxon>
        <taxon>Glomeromycetes</taxon>
        <taxon>Glomerales</taxon>
        <taxon>Glomeraceae</taxon>
        <taxon>Glomus</taxon>
    </lineage>
</organism>
<sequence length="65" mass="7911">MVNEMYLLVLRYCIMKPSIVLPFFSMTNHHFSTEWKMKLKKKIQISHSLIYIFFNVYLLFKSCSK</sequence>
<proteinExistence type="predicted"/>
<evidence type="ECO:0000256" key="1">
    <source>
        <dbReference type="SAM" id="Phobius"/>
    </source>
</evidence>
<accession>A0A397S5K2</accession>
<dbReference type="AlphaFoldDB" id="A0A397S5K2"/>
<evidence type="ECO:0000313" key="2">
    <source>
        <dbReference type="EMBL" id="RIA79996.1"/>
    </source>
</evidence>
<dbReference type="Proteomes" id="UP000265703">
    <property type="component" value="Unassembled WGS sequence"/>
</dbReference>